<keyword evidence="2" id="KW-0378">Hydrolase</keyword>
<evidence type="ECO:0000313" key="4">
    <source>
        <dbReference type="Proteomes" id="UP000182409"/>
    </source>
</evidence>
<dbReference type="AlphaFoldDB" id="A0A1H4IW73"/>
<dbReference type="GO" id="GO:0004531">
    <property type="term" value="F:deoxyribonuclease II activity"/>
    <property type="evidence" value="ECO:0007669"/>
    <property type="project" value="InterPro"/>
</dbReference>
<evidence type="ECO:0000313" key="3">
    <source>
        <dbReference type="EMBL" id="SEB37548.1"/>
    </source>
</evidence>
<dbReference type="PANTHER" id="PTHR10858:SF23">
    <property type="entry name" value="DEOXYRIBONUCLEASE II"/>
    <property type="match status" value="1"/>
</dbReference>
<evidence type="ECO:0000256" key="2">
    <source>
        <dbReference type="ARBA" id="ARBA00022801"/>
    </source>
</evidence>
<evidence type="ECO:0000256" key="1">
    <source>
        <dbReference type="ARBA" id="ARBA00007527"/>
    </source>
</evidence>
<comment type="similarity">
    <text evidence="1">Belongs to the DNase II family.</text>
</comment>
<name>A0A1H4IW73_9BACT</name>
<reference evidence="3 4" key="1">
    <citation type="submission" date="2016-10" db="EMBL/GenBank/DDBJ databases">
        <authorList>
            <person name="de Groot N.N."/>
        </authorList>
    </citation>
    <scope>NUCLEOTIDE SEQUENCE [LARGE SCALE GENOMIC DNA]</scope>
    <source>
        <strain evidence="3 4">AB35.6</strain>
    </source>
</reference>
<protein>
    <submittedName>
        <fullName evidence="3">Deoxyribonuclease II</fullName>
    </submittedName>
</protein>
<dbReference type="EMBL" id="FNSD01000001">
    <property type="protein sequence ID" value="SEB37548.1"/>
    <property type="molecule type" value="Genomic_DNA"/>
</dbReference>
<accession>A0A1H4IW73</accession>
<dbReference type="InterPro" id="IPR004947">
    <property type="entry name" value="DNase_II"/>
</dbReference>
<gene>
    <name evidence="3" type="ORF">SAMN05443244_0078</name>
</gene>
<sequence length="392" mass="41246">MAAAVANGAPVPLLAKGHPVDWWFVFKMNAAVFPACGGAVGSCPFGGTVQPYKTFGQQYVYASSESQFLQDRVKDCVGTTDSDPVGASFNEVYNGNYHYVLWNDQFYDDPLPIRGAPWGHSKGMLAWDDAGQGFVMQVSTPSWPGAGNVKSPRLTDGNTLGCIKDNDVKVSQHFLALRLTKDDLILVLQGMKNSSVVTNPTSSQLVSNGGPSDVQALVNGLGKLSDSEALVQGTLSSGFRFISKPSSMNVPPWQMVSATLGGIGLRAATWWANPEIPSTTTDSTITCWDESLGTPGPVEIATAGTWEGRVFSLAGGLGANFNHAKIGVSTTRTQPYVIFGDENQQGTLVKSAAGKCDSSQNGRGGMFYAISSPQLNGSIGNLIAGDTASSGN</sequence>
<dbReference type="PANTHER" id="PTHR10858">
    <property type="entry name" value="DEOXYRIBONUCLEASE II"/>
    <property type="match status" value="1"/>
</dbReference>
<organism evidence="3 4">
    <name type="scientific">Terriglobus roseus</name>
    <dbReference type="NCBI Taxonomy" id="392734"/>
    <lineage>
        <taxon>Bacteria</taxon>
        <taxon>Pseudomonadati</taxon>
        <taxon>Acidobacteriota</taxon>
        <taxon>Terriglobia</taxon>
        <taxon>Terriglobales</taxon>
        <taxon>Acidobacteriaceae</taxon>
        <taxon>Terriglobus</taxon>
    </lineage>
</organism>
<dbReference type="Pfam" id="PF03265">
    <property type="entry name" value="DNase_II"/>
    <property type="match status" value="1"/>
</dbReference>
<dbReference type="Proteomes" id="UP000182409">
    <property type="component" value="Unassembled WGS sequence"/>
</dbReference>
<proteinExistence type="inferred from homology"/>